<dbReference type="EMBL" id="JABELV010000092">
    <property type="protein sequence ID" value="KAG7531386.1"/>
    <property type="molecule type" value="Genomic_DNA"/>
</dbReference>
<feature type="coiled-coil region" evidence="3">
    <location>
        <begin position="864"/>
        <end position="900"/>
    </location>
</feature>
<evidence type="ECO:0000313" key="8">
    <source>
        <dbReference type="Proteomes" id="UP000812966"/>
    </source>
</evidence>
<dbReference type="Pfam" id="PF02518">
    <property type="entry name" value="HATPase_c"/>
    <property type="match status" value="2"/>
</dbReference>
<dbReference type="PANTHER" id="PTHR43547:SF2">
    <property type="entry name" value="HYBRID SIGNAL TRANSDUCTION HISTIDINE KINASE C"/>
    <property type="match status" value="1"/>
</dbReference>
<dbReference type="PROSITE" id="PS50110">
    <property type="entry name" value="RESPONSE_REGULATORY"/>
    <property type="match status" value="2"/>
</dbReference>
<evidence type="ECO:0000256" key="4">
    <source>
        <dbReference type="SAM" id="MobiDB-lite"/>
    </source>
</evidence>
<dbReference type="CDD" id="cd00082">
    <property type="entry name" value="HisKA"/>
    <property type="match status" value="2"/>
</dbReference>
<proteinExistence type="predicted"/>
<feature type="domain" description="Response regulatory" evidence="6">
    <location>
        <begin position="1205"/>
        <end position="1337"/>
    </location>
</feature>
<keyword evidence="8" id="KW-1185">Reference proteome</keyword>
<dbReference type="Gene3D" id="3.30.565.10">
    <property type="entry name" value="Histidine kinase-like ATPase, C-terminal domain"/>
    <property type="match status" value="2"/>
</dbReference>
<feature type="domain" description="Histidine kinase" evidence="5">
    <location>
        <begin position="894"/>
        <end position="1165"/>
    </location>
</feature>
<dbReference type="PROSITE" id="PS50109">
    <property type="entry name" value="HIS_KIN"/>
    <property type="match status" value="2"/>
</dbReference>
<dbReference type="Gene3D" id="3.40.50.2300">
    <property type="match status" value="2"/>
</dbReference>
<gene>
    <name evidence="7" type="ORF">FFLO_04383</name>
</gene>
<dbReference type="SMART" id="SM00387">
    <property type="entry name" value="HATPase_c"/>
    <property type="match status" value="2"/>
</dbReference>
<dbReference type="SUPFAM" id="SSF52172">
    <property type="entry name" value="CheY-like"/>
    <property type="match status" value="2"/>
</dbReference>
<dbReference type="InterPro" id="IPR011006">
    <property type="entry name" value="CheY-like_superfamily"/>
</dbReference>
<dbReference type="InterPro" id="IPR036890">
    <property type="entry name" value="HATPase_C_sf"/>
</dbReference>
<organism evidence="7 8">
    <name type="scientific">Filobasidium floriforme</name>
    <dbReference type="NCBI Taxonomy" id="5210"/>
    <lineage>
        <taxon>Eukaryota</taxon>
        <taxon>Fungi</taxon>
        <taxon>Dikarya</taxon>
        <taxon>Basidiomycota</taxon>
        <taxon>Agaricomycotina</taxon>
        <taxon>Tremellomycetes</taxon>
        <taxon>Filobasidiales</taxon>
        <taxon>Filobasidiaceae</taxon>
        <taxon>Filobasidium</taxon>
    </lineage>
</organism>
<evidence type="ECO:0000256" key="3">
    <source>
        <dbReference type="SAM" id="Coils"/>
    </source>
</evidence>
<feature type="domain" description="Response regulatory" evidence="6">
    <location>
        <begin position="737"/>
        <end position="854"/>
    </location>
</feature>
<keyword evidence="1 2" id="KW-0597">Phosphoprotein</keyword>
<dbReference type="CDD" id="cd17546">
    <property type="entry name" value="REC_hyHK_CKI1_RcsC-like"/>
    <property type="match status" value="1"/>
</dbReference>
<dbReference type="GO" id="GO:0000155">
    <property type="term" value="F:phosphorelay sensor kinase activity"/>
    <property type="evidence" value="ECO:0007669"/>
    <property type="project" value="InterPro"/>
</dbReference>
<feature type="modified residue" description="4-aspartylphosphate" evidence="2">
    <location>
        <position position="1267"/>
    </location>
</feature>
<dbReference type="Gene3D" id="1.10.287.130">
    <property type="match status" value="2"/>
</dbReference>
<evidence type="ECO:0000313" key="7">
    <source>
        <dbReference type="EMBL" id="KAG7531386.1"/>
    </source>
</evidence>
<keyword evidence="3" id="KW-0175">Coiled coil</keyword>
<dbReference type="Proteomes" id="UP000812966">
    <property type="component" value="Unassembled WGS sequence"/>
</dbReference>
<dbReference type="SUPFAM" id="SSF55874">
    <property type="entry name" value="ATPase domain of HSP90 chaperone/DNA topoisomerase II/histidine kinase"/>
    <property type="match status" value="2"/>
</dbReference>
<dbReference type="SUPFAM" id="SSF47384">
    <property type="entry name" value="Homodimeric domain of signal transducing histidine kinase"/>
    <property type="match status" value="1"/>
</dbReference>
<reference evidence="7" key="1">
    <citation type="submission" date="2020-04" db="EMBL/GenBank/DDBJ databases">
        <title>Analysis of mating type loci in Filobasidium floriforme.</title>
        <authorList>
            <person name="Nowrousian M."/>
        </authorList>
    </citation>
    <scope>NUCLEOTIDE SEQUENCE</scope>
    <source>
        <strain evidence="7">CBS 6242</strain>
    </source>
</reference>
<dbReference type="CDD" id="cd17574">
    <property type="entry name" value="REC_OmpR"/>
    <property type="match status" value="1"/>
</dbReference>
<feature type="region of interest" description="Disordered" evidence="4">
    <location>
        <begin position="696"/>
        <end position="725"/>
    </location>
</feature>
<evidence type="ECO:0000256" key="1">
    <source>
        <dbReference type="ARBA" id="ARBA00022553"/>
    </source>
</evidence>
<evidence type="ECO:0000256" key="2">
    <source>
        <dbReference type="PROSITE-ProRule" id="PRU00169"/>
    </source>
</evidence>
<dbReference type="SMART" id="SM00388">
    <property type="entry name" value="HisKA"/>
    <property type="match status" value="2"/>
</dbReference>
<protein>
    <recommendedName>
        <fullName evidence="9">Histidine kinase</fullName>
    </recommendedName>
</protein>
<dbReference type="InterPro" id="IPR004358">
    <property type="entry name" value="Sig_transdc_His_kin-like_C"/>
</dbReference>
<evidence type="ECO:0008006" key="9">
    <source>
        <dbReference type="Google" id="ProtNLM"/>
    </source>
</evidence>
<feature type="compositionally biased region" description="Basic and acidic residues" evidence="4">
    <location>
        <begin position="697"/>
        <end position="706"/>
    </location>
</feature>
<evidence type="ECO:0000259" key="5">
    <source>
        <dbReference type="PROSITE" id="PS50109"/>
    </source>
</evidence>
<dbReference type="InterPro" id="IPR036097">
    <property type="entry name" value="HisK_dim/P_sf"/>
</dbReference>
<dbReference type="InterPro" id="IPR003661">
    <property type="entry name" value="HisK_dim/P_dom"/>
</dbReference>
<name>A0A8K0JJK9_9TREE</name>
<feature type="domain" description="Histidine kinase" evidence="5">
    <location>
        <begin position="438"/>
        <end position="661"/>
    </location>
</feature>
<sequence>MPDLDQLTSGPRKPFTDATSVEYLLQNTDWSKTSLGPREQWSQSLRTMLSLVQALPLQATLWWGPDLVLIYNEHYANMLQGKHPSLFGMAGAKGYAEVWSALGPVAKTVMSGVPASKDDDLFLFETNDPETPLVEYYHSWYWIPIFDTDFRKGTDKHDPRKFLGLYNFTRNTTKKVIAERRLRAMREVSDNLQAARNTEEYNSAILSALGAEEISKDVPFAMLYHVSRDGEEAEMSKATSITDDDRSTQSSRQAQWKLKLKLGGSLGVPKGHRAAADEVLVSIKKPAHKFGGLDPARTSSPTLSMISNLSAGAEDEEAKSTKAEHWPFKEALQGRKAVVVEDVSELIEGFEVRSWDGLPRKAILLPICNDSNAEIPSGVLILGLNLRRPLDQSYIEWHHQLRLSAYSGLLQVRSVEAELQRVEEMRMIDEIKNSWISNVSHELRLPLTLISGPVEDLLTECQGNTRIKNLLTITKRNVGRLRRLVDQLMDFSRIEGGRYAIACRPMPIGSFTRDLANLFRAAIERSKLHYIVDCEEDKSRTCWIDPDMYEKIAMNLIGNAFKYCHKGGVTVRLRYEDQHVVLQISDTGVGIPRNQMHRIGERFFRVKTHSRSHEGTGIGLSLTKELIRLLGGSLELESWVAEEQPDGRHGSQFTVKLPLGFSHLPASAIEEAVTQEGINRNRTFAEGMVDEALQWNRDSESSHENSSDSGASTRQTQSDRSGASLDPNTLFFDKNDIILVVDDSKDLRAYLTSLLKPYVGQVVEASDGEIGLAKARQYRPSLIISDINMPNLDGFGLLQGIKNDPSELRWTPVILLTARAGEGERVEGLLTGAEDYMTKPFQSRELIARVSLQVQLGKRRRLLEEAFSTRLEEVEKRREAAELERKRQELLIDVTSHELRNPTSAIIQCSQMIGEDIAALRESVQQAMASGQAIAATEELVKQLIATEELCQNINQCGQSQSRIADDVLALARINLDMLQFTYQSTNIRTRAREVVTPFALEAKAKGIELVLDLNDRSLDLVPHVMTDPYRLGQTLINLVSNGLRYSGDGPIKRVLINFAMRPEPPSDGTCKPPAVDFPAEIEEGTQLYLYVSVTDSGPGLAQEDVQILFRRFSQATNYTNKAFGGSGLGLWISKRITEQMGGRIEVDSEFGKGCTFRFFVRATACERPLSQPKPAEEQQVDRAVTPKFTTKAKDLSRATQPGCRVLVVEDNKINQTILVKQLKKRGVVVEAVDHGLAAVNRLRQVCSTSIMPASDKDKPFDVVLCDLEMPVMDGLTAIKLIRSEEAAGLLRRSFVIALTGNARQQQIDDALLCGMDSVLIKPYKIDEVMTRINDRVAQARSEGR</sequence>
<dbReference type="InterPro" id="IPR003594">
    <property type="entry name" value="HATPase_dom"/>
</dbReference>
<dbReference type="InterPro" id="IPR005467">
    <property type="entry name" value="His_kinase_dom"/>
</dbReference>
<feature type="modified residue" description="4-aspartylphosphate" evidence="2">
    <location>
        <position position="786"/>
    </location>
</feature>
<dbReference type="Pfam" id="PF00072">
    <property type="entry name" value="Response_reg"/>
    <property type="match status" value="2"/>
</dbReference>
<evidence type="ECO:0000259" key="6">
    <source>
        <dbReference type="PROSITE" id="PS50110"/>
    </source>
</evidence>
<dbReference type="CDD" id="cd00075">
    <property type="entry name" value="HATPase"/>
    <property type="match status" value="1"/>
</dbReference>
<accession>A0A8K0JJK9</accession>
<dbReference type="Pfam" id="PF00512">
    <property type="entry name" value="HisKA"/>
    <property type="match status" value="1"/>
</dbReference>
<dbReference type="SMART" id="SM00448">
    <property type="entry name" value="REC"/>
    <property type="match status" value="2"/>
</dbReference>
<dbReference type="PRINTS" id="PR00344">
    <property type="entry name" value="BCTRLSENSOR"/>
</dbReference>
<dbReference type="InterPro" id="IPR001789">
    <property type="entry name" value="Sig_transdc_resp-reg_receiver"/>
</dbReference>
<dbReference type="Gene3D" id="3.30.450.20">
    <property type="entry name" value="PAS domain"/>
    <property type="match status" value="1"/>
</dbReference>
<dbReference type="PANTHER" id="PTHR43547">
    <property type="entry name" value="TWO-COMPONENT HISTIDINE KINASE"/>
    <property type="match status" value="1"/>
</dbReference>
<comment type="caution">
    <text evidence="7">The sequence shown here is derived from an EMBL/GenBank/DDBJ whole genome shotgun (WGS) entry which is preliminary data.</text>
</comment>
<dbReference type="OrthoDB" id="60033at2759"/>